<comment type="similarity">
    <text evidence="2 14">Belongs to the mitochondrial carrier (TC 2.A.29) family.</text>
</comment>
<keyword evidence="4 13" id="KW-0812">Transmembrane</keyword>
<dbReference type="GO" id="GO:0031966">
    <property type="term" value="C:mitochondrial membrane"/>
    <property type="evidence" value="ECO:0007669"/>
    <property type="project" value="UniProtKB-SubCell"/>
</dbReference>
<evidence type="ECO:0000313" key="15">
    <source>
        <dbReference type="EMBL" id="CAG9831538.1"/>
    </source>
</evidence>
<keyword evidence="3 14" id="KW-0813">Transport</keyword>
<keyword evidence="8 13" id="KW-0472">Membrane</keyword>
<evidence type="ECO:0000256" key="8">
    <source>
        <dbReference type="ARBA" id="ARBA00023136"/>
    </source>
</evidence>
<evidence type="ECO:0000256" key="11">
    <source>
        <dbReference type="ARBA" id="ARBA00041879"/>
    </source>
</evidence>
<keyword evidence="16" id="KW-1185">Reference proteome</keyword>
<dbReference type="SUPFAM" id="SSF103506">
    <property type="entry name" value="Mitochondrial carrier"/>
    <property type="match status" value="1"/>
</dbReference>
<reference evidence="15" key="1">
    <citation type="submission" date="2022-01" db="EMBL/GenBank/DDBJ databases">
        <authorList>
            <person name="King R."/>
        </authorList>
    </citation>
    <scope>NUCLEOTIDE SEQUENCE</scope>
</reference>
<gene>
    <name evidence="15" type="ORF">DIABBA_LOCUS5120</name>
</gene>
<organism evidence="15 16">
    <name type="scientific">Diabrotica balteata</name>
    <name type="common">Banded cucumber beetle</name>
    <dbReference type="NCBI Taxonomy" id="107213"/>
    <lineage>
        <taxon>Eukaryota</taxon>
        <taxon>Metazoa</taxon>
        <taxon>Ecdysozoa</taxon>
        <taxon>Arthropoda</taxon>
        <taxon>Hexapoda</taxon>
        <taxon>Insecta</taxon>
        <taxon>Pterygota</taxon>
        <taxon>Neoptera</taxon>
        <taxon>Endopterygota</taxon>
        <taxon>Coleoptera</taxon>
        <taxon>Polyphaga</taxon>
        <taxon>Cucujiformia</taxon>
        <taxon>Chrysomeloidea</taxon>
        <taxon>Chrysomelidae</taxon>
        <taxon>Galerucinae</taxon>
        <taxon>Diabroticina</taxon>
        <taxon>Diabroticites</taxon>
        <taxon>Diabrotica</taxon>
    </lineage>
</organism>
<dbReference type="GO" id="GO:0090422">
    <property type="term" value="F:thiamine pyrophosphate transmembrane transporter activity"/>
    <property type="evidence" value="ECO:0007669"/>
    <property type="project" value="UniProtKB-ARBA"/>
</dbReference>
<accession>A0A9N9T073</accession>
<evidence type="ECO:0000256" key="4">
    <source>
        <dbReference type="ARBA" id="ARBA00022692"/>
    </source>
</evidence>
<evidence type="ECO:0000256" key="5">
    <source>
        <dbReference type="ARBA" id="ARBA00022737"/>
    </source>
</evidence>
<feature type="repeat" description="Solcar" evidence="13">
    <location>
        <begin position="11"/>
        <end position="103"/>
    </location>
</feature>
<comment type="subcellular location">
    <subcellularLocation>
        <location evidence="1">Mitochondrion membrane</location>
        <topology evidence="1">Multi-pass membrane protein</topology>
    </subcellularLocation>
</comment>
<evidence type="ECO:0000256" key="9">
    <source>
        <dbReference type="ARBA" id="ARBA00037549"/>
    </source>
</evidence>
<comment type="function">
    <text evidence="9">Mitochondrial transporter mediating uptake of thiamine diphosphate into mitochondria. It is not clear if the antiporter activity is affected by the membrane potential or by the proton electrochemical gradient.</text>
</comment>
<evidence type="ECO:0000256" key="12">
    <source>
        <dbReference type="ARBA" id="ARBA00050799"/>
    </source>
</evidence>
<evidence type="ECO:0000256" key="1">
    <source>
        <dbReference type="ARBA" id="ARBA00004225"/>
    </source>
</evidence>
<dbReference type="Pfam" id="PF00153">
    <property type="entry name" value="Mito_carr"/>
    <property type="match status" value="3"/>
</dbReference>
<evidence type="ECO:0000256" key="14">
    <source>
        <dbReference type="RuleBase" id="RU000488"/>
    </source>
</evidence>
<dbReference type="InterPro" id="IPR023395">
    <property type="entry name" value="MCP_dom_sf"/>
</dbReference>
<proteinExistence type="inferred from homology"/>
<dbReference type="Proteomes" id="UP001153709">
    <property type="component" value="Chromosome 3"/>
</dbReference>
<evidence type="ECO:0000256" key="7">
    <source>
        <dbReference type="ARBA" id="ARBA00023128"/>
    </source>
</evidence>
<feature type="repeat" description="Solcar" evidence="13">
    <location>
        <begin position="210"/>
        <end position="305"/>
    </location>
</feature>
<dbReference type="FunFam" id="1.50.40.10:FF:000011">
    <property type="entry name" value="Mitochondrial thiamine pyrophosphate carrier 1"/>
    <property type="match status" value="1"/>
</dbReference>
<keyword evidence="7" id="KW-0496">Mitochondrion</keyword>
<comment type="catalytic activity">
    <reaction evidence="12">
        <text>thiamine phosphate(out) + thiamine diphosphate(in) = thiamine phosphate(in) + thiamine diphosphate(out)</text>
        <dbReference type="Rhea" id="RHEA:73383"/>
        <dbReference type="ChEBI" id="CHEBI:37575"/>
        <dbReference type="ChEBI" id="CHEBI:58937"/>
    </reaction>
</comment>
<evidence type="ECO:0000256" key="10">
    <source>
        <dbReference type="ARBA" id="ARBA00040836"/>
    </source>
</evidence>
<dbReference type="PRINTS" id="PR00926">
    <property type="entry name" value="MITOCARRIER"/>
</dbReference>
<sequence>MVEILESKNTLNSLDYVLAGGGSGCITRALSQPLDVLKIRFQLQVEPISTVAVSKYKSIPQAVALILREEGLKAFWKGHIPAQWLSITYGMVQFSTFELLVKKAKSLDFEKNYSYLINFMSGAVAGSTATLLSFPFDVIRTRLVAQSEQKMIYKGIIHSCQVILKNEKPITLFRGLLPTLFQITPHAGVQFMTYKLFNDMYSLLFNQNEVTLSNSVVSGSLAGLCAKTAIYPLDLVKKRMQIQGFEEGREIFGKVFKCKGMVDALGNVYRDEGAAGFFKGLSPSLLKACVSSALYFGTYELCCDIIKLLKGI</sequence>
<evidence type="ECO:0000256" key="6">
    <source>
        <dbReference type="ARBA" id="ARBA00022989"/>
    </source>
</evidence>
<dbReference type="PANTHER" id="PTHR24089">
    <property type="entry name" value="SOLUTE CARRIER FAMILY 25"/>
    <property type="match status" value="1"/>
</dbReference>
<dbReference type="AlphaFoldDB" id="A0A9N9T073"/>
<feature type="repeat" description="Solcar" evidence="13">
    <location>
        <begin position="113"/>
        <end position="200"/>
    </location>
</feature>
<protein>
    <recommendedName>
        <fullName evidence="10">Mitochondrial thiamine pyrophosphate carrier</fullName>
    </recommendedName>
    <alternativeName>
        <fullName evidence="11">Solute carrier family 25 member 19</fullName>
    </alternativeName>
</protein>
<keyword evidence="5" id="KW-0677">Repeat</keyword>
<dbReference type="InterPro" id="IPR018108">
    <property type="entry name" value="MCP_transmembrane"/>
</dbReference>
<dbReference type="InterPro" id="IPR002067">
    <property type="entry name" value="MCP"/>
</dbReference>
<evidence type="ECO:0000256" key="2">
    <source>
        <dbReference type="ARBA" id="ARBA00006375"/>
    </source>
</evidence>
<dbReference type="Gene3D" id="1.50.40.10">
    <property type="entry name" value="Mitochondrial carrier domain"/>
    <property type="match status" value="1"/>
</dbReference>
<name>A0A9N9T073_DIABA</name>
<evidence type="ECO:0000256" key="13">
    <source>
        <dbReference type="PROSITE-ProRule" id="PRU00282"/>
    </source>
</evidence>
<evidence type="ECO:0000256" key="3">
    <source>
        <dbReference type="ARBA" id="ARBA00022448"/>
    </source>
</evidence>
<dbReference type="OrthoDB" id="18574at2759"/>
<evidence type="ECO:0000313" key="16">
    <source>
        <dbReference type="Proteomes" id="UP001153709"/>
    </source>
</evidence>
<dbReference type="EMBL" id="OU898278">
    <property type="protein sequence ID" value="CAG9831538.1"/>
    <property type="molecule type" value="Genomic_DNA"/>
</dbReference>
<dbReference type="PROSITE" id="PS50920">
    <property type="entry name" value="SOLCAR"/>
    <property type="match status" value="3"/>
</dbReference>
<keyword evidence="6" id="KW-1133">Transmembrane helix</keyword>